<keyword evidence="9" id="KW-1185">Reference proteome</keyword>
<dbReference type="EMBL" id="JBAWKC010000002">
    <property type="protein sequence ID" value="MFH6768823.1"/>
    <property type="molecule type" value="Genomic_DNA"/>
</dbReference>
<dbReference type="Proteomes" id="UP001610104">
    <property type="component" value="Unassembled WGS sequence"/>
</dbReference>
<name>A0ABW7MSP3_9FLAO</name>
<dbReference type="Pfam" id="PF00295">
    <property type="entry name" value="Glyco_hydro_28"/>
    <property type="match status" value="1"/>
</dbReference>
<feature type="chain" id="PRO_5046637996" evidence="7">
    <location>
        <begin position="26"/>
        <end position="489"/>
    </location>
</feature>
<evidence type="ECO:0000256" key="2">
    <source>
        <dbReference type="ARBA" id="ARBA00022801"/>
    </source>
</evidence>
<gene>
    <name evidence="8" type="ORF">V8G56_08755</name>
</gene>
<sequence>MKRYSLLHLLLSMFLGLFIALGNTACSTDTKNSTIIIYPAPSNEILSKDYTLEVNGQKVDIYLAKIADVENPPSWTLDPKDVGGPYSFSYFDFSGEVNIKITSLNKSLDNLVIRPLLAGIEPKVDGNTLTFSISKPCKLSIEPDGRLEPLLIFANPLEINPPKQGEPSVIYFGPGIHKPENINLSSGQILYISGGAVVKGGVSVSGDNVKIMGRGILCGNDWPWRKGPGSMIGMREATNVTVDDIILRGSWGWTIPIYNCDSIAITNVKLVCSKNPNDDGINPCNSQRVYVRDCFIRTDDDCIAMKGINLGSNNDNIEYITVENCLLWSDRARVFLLGHESRAQYMRHITLRNIDILHFNMSPFLFEPGEEMSIEDVLVENVTAFADYPIQSGEKTFDFIRLKPAVNQYMKNQVPGKINNVHFKNISLTGEEKEGWYPIWVTGADPEHKVTNVTFENITWFNHKLDEQSPQVKIDNNTTNIHFINSGDK</sequence>
<keyword evidence="7" id="KW-0732">Signal</keyword>
<feature type="signal peptide" evidence="7">
    <location>
        <begin position="1"/>
        <end position="25"/>
    </location>
</feature>
<dbReference type="PANTHER" id="PTHR31736">
    <property type="match status" value="1"/>
</dbReference>
<keyword evidence="5 6" id="KW-0326">Glycosidase</keyword>
<organism evidence="8 9">
    <name type="scientific">Gaetbulibacter aquiaggeris</name>
    <dbReference type="NCBI Taxonomy" id="1735373"/>
    <lineage>
        <taxon>Bacteria</taxon>
        <taxon>Pseudomonadati</taxon>
        <taxon>Bacteroidota</taxon>
        <taxon>Flavobacteriia</taxon>
        <taxon>Flavobacteriales</taxon>
        <taxon>Flavobacteriaceae</taxon>
        <taxon>Gaetbulibacter</taxon>
    </lineage>
</organism>
<keyword evidence="2 6" id="KW-0378">Hydrolase</keyword>
<evidence type="ECO:0000256" key="7">
    <source>
        <dbReference type="SAM" id="SignalP"/>
    </source>
</evidence>
<keyword evidence="4" id="KW-0325">Glycoprotein</keyword>
<dbReference type="InterPro" id="IPR012334">
    <property type="entry name" value="Pectin_lyas_fold"/>
</dbReference>
<evidence type="ECO:0000313" key="8">
    <source>
        <dbReference type="EMBL" id="MFH6768823.1"/>
    </source>
</evidence>
<evidence type="ECO:0000256" key="6">
    <source>
        <dbReference type="RuleBase" id="RU361169"/>
    </source>
</evidence>
<keyword evidence="3" id="KW-1015">Disulfide bond</keyword>
<evidence type="ECO:0000256" key="5">
    <source>
        <dbReference type="ARBA" id="ARBA00023295"/>
    </source>
</evidence>
<evidence type="ECO:0000313" key="9">
    <source>
        <dbReference type="Proteomes" id="UP001610104"/>
    </source>
</evidence>
<comment type="caution">
    <text evidence="8">The sequence shown here is derived from an EMBL/GenBank/DDBJ whole genome shotgun (WGS) entry which is preliminary data.</text>
</comment>
<evidence type="ECO:0000256" key="1">
    <source>
        <dbReference type="ARBA" id="ARBA00008834"/>
    </source>
</evidence>
<dbReference type="RefSeq" id="WP_395438070.1">
    <property type="nucleotide sequence ID" value="NZ_JBAWKC010000002.1"/>
</dbReference>
<dbReference type="InterPro" id="IPR011050">
    <property type="entry name" value="Pectin_lyase_fold/virulence"/>
</dbReference>
<reference evidence="8 9" key="1">
    <citation type="submission" date="2024-02" db="EMBL/GenBank/DDBJ databases">
        <title>A Gaetbulibacter species isolated from tidal flats and genomic insights of their niches.</title>
        <authorList>
            <person name="Ye Y."/>
        </authorList>
    </citation>
    <scope>NUCLEOTIDE SEQUENCE [LARGE SCALE GENOMIC DNA]</scope>
    <source>
        <strain evidence="8 9">KEM-8</strain>
    </source>
</reference>
<evidence type="ECO:0000256" key="4">
    <source>
        <dbReference type="ARBA" id="ARBA00023180"/>
    </source>
</evidence>
<evidence type="ECO:0000256" key="3">
    <source>
        <dbReference type="ARBA" id="ARBA00023157"/>
    </source>
</evidence>
<dbReference type="Gene3D" id="2.160.20.10">
    <property type="entry name" value="Single-stranded right-handed beta-helix, Pectin lyase-like"/>
    <property type="match status" value="1"/>
</dbReference>
<dbReference type="SUPFAM" id="SSF51126">
    <property type="entry name" value="Pectin lyase-like"/>
    <property type="match status" value="1"/>
</dbReference>
<dbReference type="PANTHER" id="PTHR31736:SF19">
    <property type="entry name" value="PECTIN LYASE SUPERFAMILY PROTEIN-RELATED"/>
    <property type="match status" value="1"/>
</dbReference>
<dbReference type="GO" id="GO:0016787">
    <property type="term" value="F:hydrolase activity"/>
    <property type="evidence" value="ECO:0007669"/>
    <property type="project" value="UniProtKB-KW"/>
</dbReference>
<dbReference type="InterPro" id="IPR000743">
    <property type="entry name" value="Glyco_hydro_28"/>
</dbReference>
<protein>
    <submittedName>
        <fullName evidence="8">Glycosyl hydrolase family 28 protein</fullName>
    </submittedName>
</protein>
<proteinExistence type="inferred from homology"/>
<accession>A0ABW7MSP3</accession>
<comment type="similarity">
    <text evidence="1 6">Belongs to the glycosyl hydrolase 28 family.</text>
</comment>